<dbReference type="Pfam" id="PF20220">
    <property type="entry name" value="ABC_toxin_N"/>
    <property type="match status" value="1"/>
</dbReference>
<organism evidence="6 8">
    <name type="scientific">Chitinophaga sancti</name>
    <dbReference type="NCBI Taxonomy" id="1004"/>
    <lineage>
        <taxon>Bacteria</taxon>
        <taxon>Pseudomonadati</taxon>
        <taxon>Bacteroidota</taxon>
        <taxon>Chitinophagia</taxon>
        <taxon>Chitinophagales</taxon>
        <taxon>Chitinophagaceae</taxon>
        <taxon>Chitinophaga</taxon>
    </lineage>
</organism>
<dbReference type="STRING" id="1004.SAMN05661012_00289"/>
<dbReference type="EMBL" id="CP140154">
    <property type="protein sequence ID" value="WQG89600.1"/>
    <property type="molecule type" value="Genomic_DNA"/>
</dbReference>
<feature type="region of interest" description="Disordered" evidence="2">
    <location>
        <begin position="15"/>
        <end position="34"/>
    </location>
</feature>
<gene>
    <name evidence="6" type="ORF">SAMN05661012_00289</name>
    <name evidence="7" type="ORF">SR876_32215</name>
</gene>
<evidence type="ECO:0000313" key="8">
    <source>
        <dbReference type="Proteomes" id="UP000183788"/>
    </source>
</evidence>
<evidence type="ECO:0000313" key="7">
    <source>
        <dbReference type="EMBL" id="WQG89600.1"/>
    </source>
</evidence>
<feature type="compositionally biased region" description="Low complexity" evidence="2">
    <location>
        <begin position="19"/>
        <end position="34"/>
    </location>
</feature>
<sequence>MAKKKAIVKNEVVKKTAGKKSATTKTAKPKKTVTPVAKTPAATNEALRQYLDAHPQFNLLTYDFYGDANKKSKVAKDAAAGLKEQGLEEKAMLRQRLLRVWPDVGVSEKLEKMGYDSAARIAYVPRWRFIREAGKTLNTKKEPALAQQIHASASAITEKMKHVYASVHSSVASPHYRASMFSNTSAEVEEYVQGIPSYQVLFGDLDFCKCDECRSIFSPAAYFLDIMRITDDYITEVNAATIPKGLKLEERRPDLFNMKLTCANTNDPVPTIRIINEVMEDHLEAGQIVATGTAQSGNATSITLATSASGTDNAYSGMLVFISAGTGSGQQQTITAYTGSTKVATVMNAWERVPDNTSQYVITRDIYSLMAVSPYPFNLPWNLPLEQSRLYAASLGTSLTDIYTALLAPIQWGNVGSATTNTIVFATTTQPAADSYVNMTVEIANGTAQGEVRRITAYDAGTKTATVDSAWGTIPGNTSQYYISNPGPALRESLGLTVEQGNQLTTPLVSGTTLSPQYGYTGLSDTQLVTSLTSLEEFMWRTGLSRTQVVSLLTQDLTEDELNLGIANTFYINATGEGQHYMQLGEDVSGDKAIEIVQYLTVKRLDRLNRFIRLAAETGWSYATTDWVMKACQASEITPLFLAQAAQVSILCAQTSLSPEIVCSLWYLMKNYGRVSITRRMDLFDTVYNNPLVLKGKDPYTSTLYIPFDPYNHPGQQWVISDNTGLNATIRGRLGAALSLNDNDLTEIAMFVYSQVTEKPSGTPVLALSYENLSWMYRLVVMAKVSKLSTDAFLLYLSLCYYPDVTDYTQPPYGSYVPSINMVFATLARTDWLKKSNFTPYQLQYILTGIIPAKYNGPTYNPVEVQKFVQSLAAISESSRMKSDSFMYGNIDADASANIFDQMVLKQYIDAYGIMLVKSITFQQAAELLPIPETAFISDNIDAEMSKQVFTLLTENPAGTPYLINVNTVNNIRYAQLAENYYAYSSLDFLFVSTGAGQLNQVNSYDGATRTATVGTVWTTVPNTTSWYAISVDEGNGTAKDATIYSIVLADTATAEDGYYNGMEISITGGTGSGQKNKILSYTGETREAVVDKAWTVKPDNTSVYSVNNILNSGFAQSATANTIVLDVNASSVNNEYNSNAVSITTDPKAELKRGEVRKKLVTCRNDIEYTAAQVPQFETLQNENCLQALAGFMHSTATMISVLLPFAASVNDLSSYLEAMLVPVPSSLQSSFLPFVTQQSFVSDLITADESTAAYNALVSADPQIIIPNDTPSYTQANGKVSSTFTKTTSLDFLYTGQDQAGLKRTYTKSVLLMSQRAYQVNQLVQSLSRSILLADRINLTATEVAFILSVPGCCDISNVDQLTLNNIIIITGYKSLVIAFNNNSDALNIYFGIPKQAVLPNSKTDALVKITGWDSQQLCALIQRYWPLDNINQTHTTYGGVPGVMRLKNAFDTSAKTGIDIYSLIYINNISTLPLADSKGQLITANWVIYEQTAQLLLSSSSSKLGDVAFAEADKVISKTLMTSQRNALLPYLIWQLHSDPDFTYIRNSNDVYQYLLLDVEMSACDTSSYIAQGIASVQVYLQRCRMNFEAGVTDLSNIGTAWWEWMMAYRLWEVNRKIFLYPENYIDPTLYTYASPAFKKFEEALQQTNISDQTVTEAYTEYMGEFNIVSGLVQCASYTTTIHDDQSGKDIERLYIFGHTAEQPYTYYYRTFDKSYSWSAWQQMDISIASPLVSPVYAFKRLYIFWVEISEQSGSTIVSNNSIPNSASVGSVKFSFLNLDGSWYSPQTLQEGVVIDYQSNYQFDQYVSSILPLMVPAYNPNLVYWRKVYPLYLPQESFFYPNKYPNNESVAVFYGFGLTTAPGQSPPVPDPPPTNINSAQYQLEYSSWKLVSNYSQVGKVNIPGQTTYVAKQASVVYDSSLSRQTISPVLINYRPDYNPTPYVPYLNRTASMLGINETFYKNIIVDNYMSDDPAAFPTPGQTSTPQLQLLNNVSPNTTSITTVKNTVGRFIFDNGDESFLVVTQEQGIKDITALISSDYSYAPFPSGFFYFYTSSYTDTPTELAKLKFNFLRVSTRTGNVFSAKLMVGGVDELLTIESQETPEFSFSRLSPQAATIAPLTDKLDFYGAYGLYFQEIFFHAPFLVASMLQTHQQFDYAKQWYEYIFNPTQQPGETVTNPEDRFWRYLPFRNMDMPSLIQTLTNPAQIDAYNNDPFNPDAIAKLRPSAYAKAVVMKYISNIIAWADNLFAQDTRESINQATNLYILAQSLLGEKPELINNCPVPKPLSYNEIKAMYNNQTVTTGTAQAGTAISITLANTASTQKDAYTGMYIQVTAGTGVNQTNFITAYTGSTFVATVAEPWTTTPDSTSVYRIYLDNIPQFYIHLENSQFNDPAQLTNYEGLVYNDIPSYFCVPENSELVAYWGLIEDRLFKIRHCMNIDGVERPLALFAPPIDPRLVIAAAASGNAGMVTSAQLDLPIPAFRFDMMLERARNFTSTVMGFGSSLLAALERKDAEALSVMQNAQERVLLEMNMLVRTENVNMYIANGAALNESLKAANERYTYYNMLVQKGLNTGEILNIAGMTTAMALNVASSIMTAASAVAFLIPNVGSPFAMTYGGEQIGSSLSAAASVFQAGAIISDFVAQLSLTIANYQRRAEEWQFQGKQAQFESAGLTYQIQSNSIQQKIAEQEVKIQETTIQQNEETGKYLQDKFTNTELYQWMVTRLSTVYFQAYSLAYELAREAQRSYQYELNTNQSFINFGYWDNMKKGLLAGDSLMLSLMQMEKSWIDKNVRTLEIEKTVSLRQLDPNAFLALVETGECLFSLGEKLYDDDYPGHYARKIKSISVSIPAVLGPNQDFHVTLTQLTNQVILKPDVNAVNFLLGGSDAETPAANVLRTNWNNSQMIAVSNGVNDSGMFEVSFNDQRYLPFEGTGAVSNWRLSMPESTNLFNFASVSDVIVQVKYTAINGGSLFRQQVLQLDPMRTRTGSRFFNMVQNFSQQWYTFMNVHAVPSATQTLQFTVDSVQPPHIENPVLAGFYFQLEVPEGTSTQGSVPYITLLLGTGVDVTFNLDKNNACTAVMNNPPPIGNVLGAASISFNLTNTPAALKTSATPAWLDPAVVLNAVLILFWSGENQKQKT</sequence>
<accession>A0A1K1LX07</accession>
<dbReference type="RefSeq" id="WP_072356825.1">
    <property type="nucleotide sequence ID" value="NZ_CP139972.1"/>
</dbReference>
<dbReference type="Proteomes" id="UP000183788">
    <property type="component" value="Unassembled WGS sequence"/>
</dbReference>
<dbReference type="InterPro" id="IPR018003">
    <property type="entry name" value="Insecticidal_toxin/plasmid_vir"/>
</dbReference>
<dbReference type="Proteomes" id="UP001326715">
    <property type="component" value="Chromosome"/>
</dbReference>
<keyword evidence="9" id="KW-1185">Reference proteome</keyword>
<dbReference type="Pfam" id="PF18276">
    <property type="entry name" value="TcA_TcB_BD"/>
    <property type="match status" value="1"/>
</dbReference>
<feature type="domain" description="Tc toxin complex TcA C-terminal TcB-binding" evidence="3">
    <location>
        <begin position="2679"/>
        <end position="2968"/>
    </location>
</feature>
<feature type="domain" description="ABC toxin N-terminal" evidence="5">
    <location>
        <begin position="1522"/>
        <end position="1645"/>
    </location>
</feature>
<dbReference type="Pfam" id="PF03538">
    <property type="entry name" value="VRP1"/>
    <property type="match status" value="1"/>
</dbReference>
<evidence type="ECO:0000256" key="1">
    <source>
        <dbReference type="ARBA" id="ARBA00023026"/>
    </source>
</evidence>
<reference evidence="6 8" key="1">
    <citation type="submission" date="2016-11" db="EMBL/GenBank/DDBJ databases">
        <authorList>
            <person name="Jaros S."/>
            <person name="Januszkiewicz K."/>
            <person name="Wedrychowicz H."/>
        </authorList>
    </citation>
    <scope>NUCLEOTIDE SEQUENCE [LARGE SCALE GENOMIC DNA]</scope>
    <source>
        <strain evidence="6 8">DSM 784</strain>
    </source>
</reference>
<feature type="domain" description="Neuraminidase-like" evidence="4">
    <location>
        <begin position="1685"/>
        <end position="1799"/>
    </location>
</feature>
<dbReference type="OrthoDB" id="9781691at2"/>
<dbReference type="InterPro" id="IPR041079">
    <property type="entry name" value="Neuraminidase-like"/>
</dbReference>
<proteinExistence type="predicted"/>
<dbReference type="InterPro" id="IPR040840">
    <property type="entry name" value="TcA_TcB_BD"/>
</dbReference>
<evidence type="ECO:0000313" key="9">
    <source>
        <dbReference type="Proteomes" id="UP001326715"/>
    </source>
</evidence>
<evidence type="ECO:0000256" key="2">
    <source>
        <dbReference type="SAM" id="MobiDB-lite"/>
    </source>
</evidence>
<evidence type="ECO:0000259" key="5">
    <source>
        <dbReference type="Pfam" id="PF20220"/>
    </source>
</evidence>
<evidence type="ECO:0000259" key="3">
    <source>
        <dbReference type="Pfam" id="PF18276"/>
    </source>
</evidence>
<dbReference type="InterPro" id="IPR046839">
    <property type="entry name" value="ABC_toxin_N"/>
</dbReference>
<evidence type="ECO:0000259" key="4">
    <source>
        <dbReference type="Pfam" id="PF18413"/>
    </source>
</evidence>
<keyword evidence="1" id="KW-0843">Virulence</keyword>
<dbReference type="Pfam" id="PF18413">
    <property type="entry name" value="Neuraminidase"/>
    <property type="match status" value="1"/>
</dbReference>
<protein>
    <submittedName>
        <fullName evidence="7">Neuraminidase-like domain-containing protein</fullName>
    </submittedName>
    <submittedName>
        <fullName evidence="6">Virulence plasmid A protein</fullName>
    </submittedName>
</protein>
<reference evidence="7 9" key="2">
    <citation type="submission" date="2023-11" db="EMBL/GenBank/DDBJ databases">
        <title>MicrobeMod: A computational toolkit for identifying prokaryotic methylation and restriction-modification with nanopore sequencing.</title>
        <authorList>
            <person name="Crits-Christoph A."/>
            <person name="Kang S.C."/>
            <person name="Lee H."/>
            <person name="Ostrov N."/>
        </authorList>
    </citation>
    <scope>NUCLEOTIDE SEQUENCE [LARGE SCALE GENOMIC DNA]</scope>
    <source>
        <strain evidence="7 9">ATCC 23090</strain>
    </source>
</reference>
<name>A0A1K1LX07_9BACT</name>
<dbReference type="EMBL" id="FPIZ01000001">
    <property type="protein sequence ID" value="SFW15391.1"/>
    <property type="molecule type" value="Genomic_DNA"/>
</dbReference>
<evidence type="ECO:0000313" key="6">
    <source>
        <dbReference type="EMBL" id="SFW15391.1"/>
    </source>
</evidence>